<dbReference type="Proteomes" id="UP000311382">
    <property type="component" value="Unassembled WGS sequence"/>
</dbReference>
<dbReference type="InterPro" id="IPR050300">
    <property type="entry name" value="GDXG_lipolytic_enzyme"/>
</dbReference>
<protein>
    <submittedName>
        <fullName evidence="2">Alpha/Beta hydrolase protein</fullName>
    </submittedName>
</protein>
<dbReference type="PANTHER" id="PTHR48081">
    <property type="entry name" value="AB HYDROLASE SUPERFAMILY PROTEIN C4A8.06C"/>
    <property type="match status" value="1"/>
</dbReference>
<evidence type="ECO:0000313" key="3">
    <source>
        <dbReference type="Proteomes" id="UP000311382"/>
    </source>
</evidence>
<dbReference type="GO" id="GO:0016787">
    <property type="term" value="F:hydrolase activity"/>
    <property type="evidence" value="ECO:0007669"/>
    <property type="project" value="UniProtKB-KW"/>
</dbReference>
<name>A0A5C5FW24_9BASI</name>
<keyword evidence="3" id="KW-1185">Reference proteome</keyword>
<dbReference type="PANTHER" id="PTHR48081:SF3">
    <property type="entry name" value="ALPHA_BETA HYDROLASE FOLD-3 DOMAIN-CONTAINING PROTEIN"/>
    <property type="match status" value="1"/>
</dbReference>
<accession>A0A5C5FW24</accession>
<dbReference type="AlphaFoldDB" id="A0A5C5FW24"/>
<dbReference type="Gene3D" id="3.40.50.1820">
    <property type="entry name" value="alpha/beta hydrolase"/>
    <property type="match status" value="1"/>
</dbReference>
<dbReference type="STRING" id="5288.A0A5C5FW24"/>
<comment type="caution">
    <text evidence="2">The sequence shown here is derived from an EMBL/GenBank/DDBJ whole genome shotgun (WGS) entry which is preliminary data.</text>
</comment>
<dbReference type="EMBL" id="SOZI01000051">
    <property type="protein sequence ID" value="TNY21073.1"/>
    <property type="molecule type" value="Genomic_DNA"/>
</dbReference>
<evidence type="ECO:0000256" key="1">
    <source>
        <dbReference type="ARBA" id="ARBA00022801"/>
    </source>
</evidence>
<evidence type="ECO:0000313" key="2">
    <source>
        <dbReference type="EMBL" id="TNY21073.1"/>
    </source>
</evidence>
<dbReference type="SUPFAM" id="SSF53474">
    <property type="entry name" value="alpha/beta-Hydrolases"/>
    <property type="match status" value="1"/>
</dbReference>
<reference evidence="2 3" key="1">
    <citation type="submission" date="2019-03" db="EMBL/GenBank/DDBJ databases">
        <title>Rhodosporidium diobovatum UCD-FST 08-225 genome sequencing, assembly, and annotation.</title>
        <authorList>
            <person name="Fakankun I.U."/>
            <person name="Fristensky B."/>
            <person name="Levin D.B."/>
        </authorList>
    </citation>
    <scope>NUCLEOTIDE SEQUENCE [LARGE SCALE GENOMIC DNA]</scope>
    <source>
        <strain evidence="2 3">UCD-FST 08-225</strain>
    </source>
</reference>
<proteinExistence type="predicted"/>
<sequence>MGTSPWITFKFKEVKRVNMAMDVYLPSDEQLRKSGKERAPVLVYYHGGGLCVGDRGWNDWVGRWLFCEPRPCSIISLHASGSDQSEPTDGAVEAGIAVVSCDYTLLGPHTGEDIICDVQDALVFIRDELNDKLEKHETAVRVDPKNVAVSGASGGGCVAYYAGIHSPYPLKAVITTYAGGGDLLSDWYLQEKTEPFFPGVPLLPSSAPFSPLLDAPRHTTPPTVRTPLSDPHSPRSLLFVWLLQRGTLVDALSGVRGASAALRRLPAAGQARARLAREDPHGRRTLPQLGLGAAFPPTFLAHGTEDAIVHVEESRHFCGLLRSEGVECVLWEVEGGGHGFDTEGGWKSSPGGGDEELTRRKDEGLARIIPWLVEHFD</sequence>
<organism evidence="2 3">
    <name type="scientific">Rhodotorula diobovata</name>
    <dbReference type="NCBI Taxonomy" id="5288"/>
    <lineage>
        <taxon>Eukaryota</taxon>
        <taxon>Fungi</taxon>
        <taxon>Dikarya</taxon>
        <taxon>Basidiomycota</taxon>
        <taxon>Pucciniomycotina</taxon>
        <taxon>Microbotryomycetes</taxon>
        <taxon>Sporidiobolales</taxon>
        <taxon>Sporidiobolaceae</taxon>
        <taxon>Rhodotorula</taxon>
    </lineage>
</organism>
<gene>
    <name evidence="2" type="ORF">DMC30DRAFT_446481</name>
</gene>
<dbReference type="OrthoDB" id="19653at2759"/>
<keyword evidence="1 2" id="KW-0378">Hydrolase</keyword>
<dbReference type="InterPro" id="IPR029058">
    <property type="entry name" value="AB_hydrolase_fold"/>
</dbReference>